<dbReference type="AlphaFoldDB" id="A0A194W466"/>
<protein>
    <submittedName>
        <fullName evidence="1">Uncharacterized protein</fullName>
    </submittedName>
</protein>
<keyword evidence="2" id="KW-1185">Reference proteome</keyword>
<evidence type="ECO:0000313" key="1">
    <source>
        <dbReference type="EMBL" id="KUI71326.1"/>
    </source>
</evidence>
<gene>
    <name evidence="1" type="ORF">VM1G_11727</name>
</gene>
<reference evidence="1" key="1">
    <citation type="submission" date="2014-12" db="EMBL/GenBank/DDBJ databases">
        <title>Genome Sequence of Valsa Canker Pathogens Uncovers a Specific Adaption of Colonization on Woody Bark.</title>
        <authorList>
            <person name="Yin Z."/>
            <person name="Liu H."/>
            <person name="Gao X."/>
            <person name="Li Z."/>
            <person name="Song N."/>
            <person name="Ke X."/>
            <person name="Dai Q."/>
            <person name="Wu Y."/>
            <person name="Sun Y."/>
            <person name="Xu J.-R."/>
            <person name="Kang Z.K."/>
            <person name="Wang L."/>
            <person name="Huang L."/>
        </authorList>
    </citation>
    <scope>NUCLEOTIDE SEQUENCE [LARGE SCALE GENOMIC DNA]</scope>
    <source>
        <strain evidence="1">03-8</strain>
    </source>
</reference>
<dbReference type="Proteomes" id="UP000078559">
    <property type="component" value="Chromosome 7"/>
</dbReference>
<proteinExistence type="predicted"/>
<accession>A0A194W466</accession>
<name>A0A194W466_CYTMA</name>
<organism evidence="1 2">
    <name type="scientific">Cytospora mali</name>
    <name type="common">Apple Valsa canker fungus</name>
    <name type="synonym">Valsa mali</name>
    <dbReference type="NCBI Taxonomy" id="578113"/>
    <lineage>
        <taxon>Eukaryota</taxon>
        <taxon>Fungi</taxon>
        <taxon>Dikarya</taxon>
        <taxon>Ascomycota</taxon>
        <taxon>Pezizomycotina</taxon>
        <taxon>Sordariomycetes</taxon>
        <taxon>Sordariomycetidae</taxon>
        <taxon>Diaporthales</taxon>
        <taxon>Cytosporaceae</taxon>
        <taxon>Cytospora</taxon>
    </lineage>
</organism>
<evidence type="ECO:0000313" key="2">
    <source>
        <dbReference type="Proteomes" id="UP000078559"/>
    </source>
</evidence>
<sequence length="98" mass="11396">MSEQKVKRDYDTSSYAVSTTVVPVSETTPEETITDELSTVPERKEGYEGRVFPRLEVVNNNPLRFEAYWEGVKLKWADILQIKNNGFMDFLNNAEERF</sequence>
<dbReference type="EMBL" id="CM003104">
    <property type="protein sequence ID" value="KUI71326.1"/>
    <property type="molecule type" value="Genomic_DNA"/>
</dbReference>